<sequence length="84" mass="9793">MKMELHEVRSLLSDPVILRAHYPLVSFRRKAEPIQISPTWPVESLNLVVMGEVLEAYVKDSGELIIRTIHGYLRFHWPRKSACH</sequence>
<proteinExistence type="predicted"/>
<reference evidence="2" key="1">
    <citation type="submission" date="2016-09" db="EMBL/GenBank/DDBJ databases">
        <title>Acidihalobacter prosperus F5.</title>
        <authorList>
            <person name="Khaleque H.N."/>
            <person name="Ramsay J.P."/>
            <person name="Kaksonen A.H."/>
            <person name="Boxall N.J."/>
            <person name="Watkin E.L.J."/>
        </authorList>
    </citation>
    <scope>NUCLEOTIDE SEQUENCE [LARGE SCALE GENOMIC DNA]</scope>
    <source>
        <strain evidence="2">F5</strain>
    </source>
</reference>
<evidence type="ECO:0000313" key="1">
    <source>
        <dbReference type="EMBL" id="AOU98870.1"/>
    </source>
</evidence>
<protein>
    <submittedName>
        <fullName evidence="1">Uncharacterized protein</fullName>
    </submittedName>
</protein>
<dbReference type="EMBL" id="CP017415">
    <property type="protein sequence ID" value="AOU98870.1"/>
    <property type="molecule type" value="Genomic_DNA"/>
</dbReference>
<name>A0A1D8IQV8_9GAMM</name>
<dbReference type="KEGG" id="aprs:BI364_13690"/>
<accession>A0A1D8IQV8</accession>
<dbReference type="Proteomes" id="UP000095401">
    <property type="component" value="Chromosome"/>
</dbReference>
<organism evidence="1 2">
    <name type="scientific">Acidihalobacter yilgarnensis</name>
    <dbReference type="NCBI Taxonomy" id="2819280"/>
    <lineage>
        <taxon>Bacteria</taxon>
        <taxon>Pseudomonadati</taxon>
        <taxon>Pseudomonadota</taxon>
        <taxon>Gammaproteobacteria</taxon>
        <taxon>Chromatiales</taxon>
        <taxon>Ectothiorhodospiraceae</taxon>
        <taxon>Acidihalobacter</taxon>
    </lineage>
</organism>
<keyword evidence="2" id="KW-1185">Reference proteome</keyword>
<dbReference type="AlphaFoldDB" id="A0A1D8IQV8"/>
<evidence type="ECO:0000313" key="2">
    <source>
        <dbReference type="Proteomes" id="UP000095401"/>
    </source>
</evidence>
<gene>
    <name evidence="1" type="ORF">BI364_13690</name>
</gene>